<name>V4CF72_LOTGI</name>
<keyword evidence="7" id="KW-1185">Reference proteome</keyword>
<protein>
    <recommendedName>
        <fullName evidence="8">Amino acid permease/ SLC12A domain-containing protein</fullName>
    </recommendedName>
</protein>
<sequence length="480" mass="52268">MALPEEKKKPSLKRQLGLIKATSYITGGIIGVGIFIGPAPILKGAGSSIGISLTIWVFCALLGYCGAMCYAEFGTRIPKSGGTYTYIREAFGDVAGFTFLWSQVVFLRPLATLLGSLAAAEYIVSPFFYGCFHIAPPSSKFLTAVIIIGFVVAVNCYSVSWGGSIQTLAAVCKVSALVVIVISGLVHLFQGNVENFSDAWKTDGTISPQSIVLTIYVCTYAYIGWDNITTATEEISNPKRNIPLSILIGFTISTVVYLTANVAYHTILTNKEIMSGVAVAVVFCERLFGPGKYIILACIGISAGGITNTIMFTASRINFVGGRDELFPTFLSMLHIERRTPIPSIIVLAIFTLLYMCIYDVLTILGAYSFFRSCGEILAICGMFRLRRLHPATEKTFLAPTIIPVFYLLAYGCIILVAIISDPATFLPGIIITSLGVPVYWITKTTWWRRGLAVTFSDKVITVFQKLFLCDIATKIITEE</sequence>
<comment type="subcellular location">
    <subcellularLocation>
        <location evidence="1">Membrane</location>
        <topology evidence="1">Multi-pass membrane protein</topology>
    </subcellularLocation>
</comment>
<dbReference type="InterPro" id="IPR050598">
    <property type="entry name" value="AminoAcid_Transporter"/>
</dbReference>
<reference evidence="6 7" key="1">
    <citation type="journal article" date="2013" name="Nature">
        <title>Insights into bilaterian evolution from three spiralian genomes.</title>
        <authorList>
            <person name="Simakov O."/>
            <person name="Marletaz F."/>
            <person name="Cho S.J."/>
            <person name="Edsinger-Gonzales E."/>
            <person name="Havlak P."/>
            <person name="Hellsten U."/>
            <person name="Kuo D.H."/>
            <person name="Larsson T."/>
            <person name="Lv J."/>
            <person name="Arendt D."/>
            <person name="Savage R."/>
            <person name="Osoegawa K."/>
            <person name="de Jong P."/>
            <person name="Grimwood J."/>
            <person name="Chapman J.A."/>
            <person name="Shapiro H."/>
            <person name="Aerts A."/>
            <person name="Otillar R.P."/>
            <person name="Terry A.Y."/>
            <person name="Boore J.L."/>
            <person name="Grigoriev I.V."/>
            <person name="Lindberg D.R."/>
            <person name="Seaver E.C."/>
            <person name="Weisblat D.A."/>
            <person name="Putnam N.H."/>
            <person name="Rokhsar D.S."/>
        </authorList>
    </citation>
    <scope>NUCLEOTIDE SEQUENCE [LARGE SCALE GENOMIC DNA]</scope>
</reference>
<dbReference type="GO" id="GO:0016020">
    <property type="term" value="C:membrane"/>
    <property type="evidence" value="ECO:0007669"/>
    <property type="project" value="UniProtKB-SubCell"/>
</dbReference>
<feature type="transmembrane region" description="Helical" evidence="5">
    <location>
        <begin position="342"/>
        <end position="362"/>
    </location>
</feature>
<evidence type="ECO:0000256" key="2">
    <source>
        <dbReference type="ARBA" id="ARBA00022692"/>
    </source>
</evidence>
<dbReference type="HOGENOM" id="CLU_007946_3_0_1"/>
<evidence type="ECO:0000313" key="6">
    <source>
        <dbReference type="EMBL" id="ESP00660.1"/>
    </source>
</evidence>
<dbReference type="AlphaFoldDB" id="V4CF72"/>
<dbReference type="PANTHER" id="PTHR11785:SF375">
    <property type="entry name" value="AMINO ACID TRANSPORTER"/>
    <property type="match status" value="1"/>
</dbReference>
<accession>V4CF72</accession>
<dbReference type="PANTHER" id="PTHR11785">
    <property type="entry name" value="AMINO ACID TRANSPORTER"/>
    <property type="match status" value="1"/>
</dbReference>
<feature type="transmembrane region" description="Helical" evidence="5">
    <location>
        <begin position="21"/>
        <end position="42"/>
    </location>
</feature>
<keyword evidence="4 5" id="KW-0472">Membrane</keyword>
<feature type="transmembrane region" description="Helical" evidence="5">
    <location>
        <begin position="368"/>
        <end position="386"/>
    </location>
</feature>
<gene>
    <name evidence="6" type="ORF">LOTGIDRAFT_157946</name>
</gene>
<dbReference type="EMBL" id="KB200701">
    <property type="protein sequence ID" value="ESP00660.1"/>
    <property type="molecule type" value="Genomic_DNA"/>
</dbReference>
<dbReference type="KEGG" id="lgi:LOTGIDRAFT_157946"/>
<evidence type="ECO:0000256" key="3">
    <source>
        <dbReference type="ARBA" id="ARBA00022989"/>
    </source>
</evidence>
<feature type="transmembrane region" description="Helical" evidence="5">
    <location>
        <begin position="398"/>
        <end position="420"/>
    </location>
</feature>
<evidence type="ECO:0000256" key="4">
    <source>
        <dbReference type="ARBA" id="ARBA00023136"/>
    </source>
</evidence>
<dbReference type="CTD" id="20237559"/>
<dbReference type="GO" id="GO:0015179">
    <property type="term" value="F:L-amino acid transmembrane transporter activity"/>
    <property type="evidence" value="ECO:0007669"/>
    <property type="project" value="TreeGrafter"/>
</dbReference>
<feature type="transmembrane region" description="Helical" evidence="5">
    <location>
        <begin position="426"/>
        <end position="443"/>
    </location>
</feature>
<dbReference type="PIRSF" id="PIRSF006060">
    <property type="entry name" value="AA_transporter"/>
    <property type="match status" value="1"/>
</dbReference>
<feature type="transmembrane region" description="Helical" evidence="5">
    <location>
        <begin position="141"/>
        <end position="160"/>
    </location>
</feature>
<feature type="transmembrane region" description="Helical" evidence="5">
    <location>
        <begin position="48"/>
        <end position="71"/>
    </location>
</feature>
<dbReference type="Pfam" id="PF13520">
    <property type="entry name" value="AA_permease_2"/>
    <property type="match status" value="1"/>
</dbReference>
<dbReference type="InterPro" id="IPR002293">
    <property type="entry name" value="AA/rel_permease1"/>
</dbReference>
<evidence type="ECO:0000256" key="5">
    <source>
        <dbReference type="SAM" id="Phobius"/>
    </source>
</evidence>
<dbReference type="RefSeq" id="XP_009048779.1">
    <property type="nucleotide sequence ID" value="XM_009050531.1"/>
</dbReference>
<keyword evidence="2 5" id="KW-0812">Transmembrane</keyword>
<evidence type="ECO:0008006" key="8">
    <source>
        <dbReference type="Google" id="ProtNLM"/>
    </source>
</evidence>
<dbReference type="GeneID" id="20237559"/>
<feature type="transmembrane region" description="Helical" evidence="5">
    <location>
        <begin position="110"/>
        <end position="135"/>
    </location>
</feature>
<proteinExistence type="predicted"/>
<feature type="transmembrane region" description="Helical" evidence="5">
    <location>
        <begin position="293"/>
        <end position="314"/>
    </location>
</feature>
<dbReference type="OrthoDB" id="10062876at2759"/>
<organism evidence="6 7">
    <name type="scientific">Lottia gigantea</name>
    <name type="common">Giant owl limpet</name>
    <dbReference type="NCBI Taxonomy" id="225164"/>
    <lineage>
        <taxon>Eukaryota</taxon>
        <taxon>Metazoa</taxon>
        <taxon>Spiralia</taxon>
        <taxon>Lophotrochozoa</taxon>
        <taxon>Mollusca</taxon>
        <taxon>Gastropoda</taxon>
        <taxon>Patellogastropoda</taxon>
        <taxon>Lottioidea</taxon>
        <taxon>Lottiidae</taxon>
        <taxon>Lottia</taxon>
    </lineage>
</organism>
<evidence type="ECO:0000256" key="1">
    <source>
        <dbReference type="ARBA" id="ARBA00004141"/>
    </source>
</evidence>
<feature type="transmembrane region" description="Helical" evidence="5">
    <location>
        <begin position="244"/>
        <end position="264"/>
    </location>
</feature>
<evidence type="ECO:0000313" key="7">
    <source>
        <dbReference type="Proteomes" id="UP000030746"/>
    </source>
</evidence>
<dbReference type="Proteomes" id="UP000030746">
    <property type="component" value="Unassembled WGS sequence"/>
</dbReference>
<feature type="transmembrane region" description="Helical" evidence="5">
    <location>
        <begin position="167"/>
        <end position="186"/>
    </location>
</feature>
<dbReference type="Gene3D" id="1.20.1740.10">
    <property type="entry name" value="Amino acid/polyamine transporter I"/>
    <property type="match status" value="1"/>
</dbReference>
<dbReference type="OMA" id="AMITINM"/>
<feature type="transmembrane region" description="Helical" evidence="5">
    <location>
        <begin position="206"/>
        <end position="223"/>
    </location>
</feature>
<keyword evidence="3 5" id="KW-1133">Transmembrane helix</keyword>